<feature type="domain" description="PAC" evidence="2">
    <location>
        <begin position="312"/>
        <end position="368"/>
    </location>
</feature>
<comment type="caution">
    <text evidence="5">The sequence shown here is derived from an EMBL/GenBank/DDBJ whole genome shotgun (WGS) entry which is preliminary data.</text>
</comment>
<evidence type="ECO:0000256" key="1">
    <source>
        <dbReference type="SAM" id="Phobius"/>
    </source>
</evidence>
<dbReference type="InterPro" id="IPR000700">
    <property type="entry name" value="PAS-assoc_C"/>
</dbReference>
<dbReference type="InterPro" id="IPR043128">
    <property type="entry name" value="Rev_trsase/Diguanyl_cyclase"/>
</dbReference>
<feature type="transmembrane region" description="Helical" evidence="1">
    <location>
        <begin position="53"/>
        <end position="76"/>
    </location>
</feature>
<dbReference type="Gene3D" id="3.20.20.450">
    <property type="entry name" value="EAL domain"/>
    <property type="match status" value="1"/>
</dbReference>
<gene>
    <name evidence="5" type="ORF">FHR99_001866</name>
</gene>
<dbReference type="InterPro" id="IPR035965">
    <property type="entry name" value="PAS-like_dom_sf"/>
</dbReference>
<dbReference type="CDD" id="cd01948">
    <property type="entry name" value="EAL"/>
    <property type="match status" value="1"/>
</dbReference>
<dbReference type="SMART" id="SM00052">
    <property type="entry name" value="EAL"/>
    <property type="match status" value="1"/>
</dbReference>
<keyword evidence="1" id="KW-0812">Transmembrane</keyword>
<protein>
    <submittedName>
        <fullName evidence="5">Diguanylate cyclase (GGDEF)-like protein</fullName>
    </submittedName>
</protein>
<dbReference type="InterPro" id="IPR029787">
    <property type="entry name" value="Nucleotide_cyclase"/>
</dbReference>
<dbReference type="SUPFAM" id="SSF141868">
    <property type="entry name" value="EAL domain-like"/>
    <property type="match status" value="1"/>
</dbReference>
<evidence type="ECO:0000259" key="2">
    <source>
        <dbReference type="PROSITE" id="PS50113"/>
    </source>
</evidence>
<evidence type="ECO:0000259" key="4">
    <source>
        <dbReference type="PROSITE" id="PS50887"/>
    </source>
</evidence>
<keyword evidence="6" id="KW-1185">Reference proteome</keyword>
<keyword evidence="1" id="KW-1133">Transmembrane helix</keyword>
<organism evidence="5 6">
    <name type="scientific">Litorivivens lipolytica</name>
    <dbReference type="NCBI Taxonomy" id="1524264"/>
    <lineage>
        <taxon>Bacteria</taxon>
        <taxon>Pseudomonadati</taxon>
        <taxon>Pseudomonadota</taxon>
        <taxon>Gammaproteobacteria</taxon>
        <taxon>Litorivivens</taxon>
    </lineage>
</organism>
<dbReference type="Gene3D" id="2.10.70.100">
    <property type="match status" value="1"/>
</dbReference>
<proteinExistence type="predicted"/>
<dbReference type="InterPro" id="IPR013655">
    <property type="entry name" value="PAS_fold_3"/>
</dbReference>
<dbReference type="CDD" id="cd00130">
    <property type="entry name" value="PAS"/>
    <property type="match status" value="1"/>
</dbReference>
<dbReference type="InterPro" id="IPR035919">
    <property type="entry name" value="EAL_sf"/>
</dbReference>
<dbReference type="SUPFAM" id="SSF55785">
    <property type="entry name" value="PYP-like sensor domain (PAS domain)"/>
    <property type="match status" value="1"/>
</dbReference>
<feature type="domain" description="GGDEF" evidence="4">
    <location>
        <begin position="400"/>
        <end position="532"/>
    </location>
</feature>
<accession>A0A7W4Z727</accession>
<dbReference type="Pfam" id="PF08447">
    <property type="entry name" value="PAS_3"/>
    <property type="match status" value="1"/>
</dbReference>
<keyword evidence="1" id="KW-0472">Membrane</keyword>
<dbReference type="NCBIfam" id="TIGR00254">
    <property type="entry name" value="GGDEF"/>
    <property type="match status" value="1"/>
</dbReference>
<dbReference type="SUPFAM" id="SSF55073">
    <property type="entry name" value="Nucleotide cyclase"/>
    <property type="match status" value="1"/>
</dbReference>
<dbReference type="PANTHER" id="PTHR44757:SF2">
    <property type="entry name" value="BIOFILM ARCHITECTURE MAINTENANCE PROTEIN MBAA"/>
    <property type="match status" value="1"/>
</dbReference>
<evidence type="ECO:0000313" key="5">
    <source>
        <dbReference type="EMBL" id="MBB3047600.1"/>
    </source>
</evidence>
<dbReference type="CDD" id="cd01949">
    <property type="entry name" value="GGDEF"/>
    <property type="match status" value="1"/>
</dbReference>
<dbReference type="RefSeq" id="WP_183410372.1">
    <property type="nucleotide sequence ID" value="NZ_JACHWY010000002.1"/>
</dbReference>
<feature type="domain" description="EAL" evidence="3">
    <location>
        <begin position="541"/>
        <end position="794"/>
    </location>
</feature>
<evidence type="ECO:0000313" key="6">
    <source>
        <dbReference type="Proteomes" id="UP000537130"/>
    </source>
</evidence>
<dbReference type="Gene3D" id="3.30.70.270">
    <property type="match status" value="1"/>
</dbReference>
<dbReference type="InterPro" id="IPR000014">
    <property type="entry name" value="PAS"/>
</dbReference>
<dbReference type="InterPro" id="IPR052155">
    <property type="entry name" value="Biofilm_reg_signaling"/>
</dbReference>
<dbReference type="InterPro" id="IPR000160">
    <property type="entry name" value="GGDEF_dom"/>
</dbReference>
<dbReference type="PROSITE" id="PS50883">
    <property type="entry name" value="EAL"/>
    <property type="match status" value="1"/>
</dbReference>
<reference evidence="5 6" key="1">
    <citation type="submission" date="2020-08" db="EMBL/GenBank/DDBJ databases">
        <title>Genomic Encyclopedia of Type Strains, Phase III (KMG-III): the genomes of soil and plant-associated and newly described type strains.</title>
        <authorList>
            <person name="Whitman W."/>
        </authorList>
    </citation>
    <scope>NUCLEOTIDE SEQUENCE [LARGE SCALE GENOMIC DNA]</scope>
    <source>
        <strain evidence="5 6">CECT 8654</strain>
    </source>
</reference>
<dbReference type="AlphaFoldDB" id="A0A7W4Z727"/>
<dbReference type="PROSITE" id="PS50887">
    <property type="entry name" value="GGDEF"/>
    <property type="match status" value="1"/>
</dbReference>
<dbReference type="Pfam" id="PF00990">
    <property type="entry name" value="GGDEF"/>
    <property type="match status" value="1"/>
</dbReference>
<name>A0A7W4Z727_9GAMM</name>
<dbReference type="Proteomes" id="UP000537130">
    <property type="component" value="Unassembled WGS sequence"/>
</dbReference>
<dbReference type="Pfam" id="PF00563">
    <property type="entry name" value="EAL"/>
    <property type="match status" value="1"/>
</dbReference>
<dbReference type="PROSITE" id="PS50113">
    <property type="entry name" value="PAC"/>
    <property type="match status" value="1"/>
</dbReference>
<dbReference type="PANTHER" id="PTHR44757">
    <property type="entry name" value="DIGUANYLATE CYCLASE DGCP"/>
    <property type="match status" value="1"/>
</dbReference>
<dbReference type="EMBL" id="JACHWY010000002">
    <property type="protein sequence ID" value="MBB3047600.1"/>
    <property type="molecule type" value="Genomic_DNA"/>
</dbReference>
<evidence type="ECO:0000259" key="3">
    <source>
        <dbReference type="PROSITE" id="PS50883"/>
    </source>
</evidence>
<dbReference type="Gene3D" id="3.30.450.20">
    <property type="entry name" value="PAS domain"/>
    <property type="match status" value="2"/>
</dbReference>
<dbReference type="SMART" id="SM00267">
    <property type="entry name" value="GGDEF"/>
    <property type="match status" value="1"/>
</dbReference>
<sequence>MGVFNHTARPKKSNWNVYVLELARKRSGMGSKTSQRWTRTATGKLLDVSTNPYLLFLAIGTFWIILSDQALAAMHFPDSLLSMTGFQTAKGLLFVVITASAFYSIGLRSQRKLNDATNRLQGFSEIAKTSFDIVWRANAGSGAYEILHVSDAERYSQLYDDGVAAVHPDDFGDGGLPSHIKRHGLRAPFKADARMAIDGEYRHFEHWVFPVFSSSGELIEYYGTCRDVHDFVNAQERIQRDEHMLRMASEVGGVGIWEWNIPDNKLRLSNEVHRQYGSVVDNPTALKQYIHPEDYPAVREVMLSAKHHGLPFEIEYRVVTAGGHERWIHNKGAPVDRGEISRGESSKQMVGISLDISRIKQAEQRLRQLAFYDSATQLPNREKGQQQLEKIFGQTKFAGEWVALSMFDIDYFSSLNETYGPMVADEILKRIADSVVKASGVRDFVCRYGPDIFLVILTGCTETQFVEKVEVLESILHSELEISDMKLFVSITGSIACSDTDGDSASELVRAAQSALYHAKDQKRGKLVRFSPDMLSKSLRFEAIRNALKTAISNAELTVNFQPLYHMQKQSMRGFEALVRWNSASLGAVSPAEFIPIAERIGLIGEIDDFVLDAIADQIQEWQSHGLEVDAIGFNLSPRNLEADGGADRLHRKILSRGLEPSALLLEVTETAMIQDAIAVARNLEQLAAYGYLIAIDDFGTGYSSLENLHRFRIEKVKIDKSFTQAITMSERHANMVRSIINMAHAMNMEVVAEGVETEHQRECLSEWGCDILQGYLYSKPVNAEEAEKFMRAA</sequence>
<dbReference type="InterPro" id="IPR001633">
    <property type="entry name" value="EAL_dom"/>
</dbReference>